<evidence type="ECO:0000256" key="1">
    <source>
        <dbReference type="SAM" id="Coils"/>
    </source>
</evidence>
<dbReference type="Gene3D" id="3.40.50.410">
    <property type="entry name" value="von Willebrand factor, type A domain"/>
    <property type="match status" value="1"/>
</dbReference>
<evidence type="ECO:0000313" key="3">
    <source>
        <dbReference type="EMBL" id="CAG9333239.1"/>
    </source>
</evidence>
<comment type="caution">
    <text evidence="3">The sequence shown here is derived from an EMBL/GenBank/DDBJ whole genome shotgun (WGS) entry which is preliminary data.</text>
</comment>
<dbReference type="InterPro" id="IPR036174">
    <property type="entry name" value="Znf_Sec23_Sec24_sf"/>
</dbReference>
<proteinExistence type="predicted"/>
<dbReference type="InterPro" id="IPR050550">
    <property type="entry name" value="SEC23_SEC24_subfamily"/>
</dbReference>
<dbReference type="GO" id="GO:0000149">
    <property type="term" value="F:SNARE binding"/>
    <property type="evidence" value="ECO:0007669"/>
    <property type="project" value="TreeGrafter"/>
</dbReference>
<evidence type="ECO:0000256" key="2">
    <source>
        <dbReference type="SAM" id="MobiDB-lite"/>
    </source>
</evidence>
<feature type="compositionally biased region" description="Basic and acidic residues" evidence="2">
    <location>
        <begin position="54"/>
        <end position="73"/>
    </location>
</feature>
<dbReference type="PANTHER" id="PTHR13803:SF36">
    <property type="entry name" value="TYPE A VON WILLEBRAND FACTOR DOMAIN-CONTAINING PROTEIN"/>
    <property type="match status" value="1"/>
</dbReference>
<feature type="region of interest" description="Disordered" evidence="2">
    <location>
        <begin position="133"/>
        <end position="156"/>
    </location>
</feature>
<feature type="compositionally biased region" description="Basic and acidic residues" evidence="2">
    <location>
        <begin position="683"/>
        <end position="700"/>
    </location>
</feature>
<sequence length="717" mass="79922">MMKLATKKVYVSREIAKNSLEEEKQSAKKEELSVIEEAALEETGMIDNEEIKLDKSAEGETKLNKPAEEEIKFPQKKIQAMPMSTAKPTSNKIVLPKPQQKSGPKKMPLPEKPSIPGSSINNSLKGKSVKIVKKDPPKAPVPVKKKPLPPPIEEDKEVPGLDANIIEICMEELGKVNDFATGEPIFCHNCNALFNSFSKLLPLEESEEQVWICEFCSFENRIHVEQEEVPTQSKLVYVIESPQQVAEGIQGPDDSSTIIFCIDISGSMCVTQPVMGHIQLKTNKLEELRKQIGRNEGPQYMPKENKNITYVSRLECLQAAIEYQLTELQRGTPHRKIGIVTFNGEVNVIGDGGSQICITGDRLSNYDNIVDLMSHKHIELFSQSIGESRDQLCQRLLSLEETGPTALGPALLASVCLACQGGQGSKVIICTDGIANVGLGSLETEAEIEVAESFYSKISELAKGSGVGISVISIAGEECRLDCLSSIVEETGGNLTKVDPQNLSNDFANILAQQILAFNVTVTVNLHKGLEFRNQDPQNVYGTRLVKNLGSVTDETLFTFEYTVKKNTEIIEKIPFQVAVEHRKMNGMRCVLVDTQMVEVTENKEEVMKEADYEILARNVKVQTAKLAKQGQYGQARKNVDNWQHYMKKNVTNTNQSIQLKNMEDEVRPSYNLLAEQEEEEKEEKPINDKKSMKRQKDELSVGLHKLSKKKSRSKNE</sequence>
<feature type="compositionally biased region" description="Basic residues" evidence="2">
    <location>
        <begin position="706"/>
        <end position="717"/>
    </location>
</feature>
<evidence type="ECO:0000313" key="4">
    <source>
        <dbReference type="Proteomes" id="UP001162131"/>
    </source>
</evidence>
<feature type="coiled-coil region" evidence="1">
    <location>
        <begin position="10"/>
        <end position="37"/>
    </location>
</feature>
<reference evidence="3" key="1">
    <citation type="submission" date="2021-09" db="EMBL/GenBank/DDBJ databases">
        <authorList>
            <consortium name="AG Swart"/>
            <person name="Singh M."/>
            <person name="Singh A."/>
            <person name="Seah K."/>
            <person name="Emmerich C."/>
        </authorList>
    </citation>
    <scope>NUCLEOTIDE SEQUENCE</scope>
    <source>
        <strain evidence="3">ATCC30299</strain>
    </source>
</reference>
<accession>A0AAU9K8I2</accession>
<name>A0AAU9K8I2_9CILI</name>
<dbReference type="GO" id="GO:0006886">
    <property type="term" value="P:intracellular protein transport"/>
    <property type="evidence" value="ECO:0007669"/>
    <property type="project" value="InterPro"/>
</dbReference>
<dbReference type="Gene3D" id="2.30.30.380">
    <property type="entry name" value="Zn-finger domain of Sec23/24"/>
    <property type="match status" value="1"/>
</dbReference>
<dbReference type="GO" id="GO:0090110">
    <property type="term" value="P:COPII-coated vesicle cargo loading"/>
    <property type="evidence" value="ECO:0007669"/>
    <property type="project" value="TreeGrafter"/>
</dbReference>
<dbReference type="EMBL" id="CAJZBQ010000056">
    <property type="protein sequence ID" value="CAG9333239.1"/>
    <property type="molecule type" value="Genomic_DNA"/>
</dbReference>
<dbReference type="SUPFAM" id="SSF53300">
    <property type="entry name" value="vWA-like"/>
    <property type="match status" value="1"/>
</dbReference>
<dbReference type="PANTHER" id="PTHR13803">
    <property type="entry name" value="SEC24-RELATED PROTEIN"/>
    <property type="match status" value="1"/>
</dbReference>
<gene>
    <name evidence="3" type="ORF">BSTOLATCC_MIC58057</name>
</gene>
<dbReference type="GO" id="GO:0030127">
    <property type="term" value="C:COPII vesicle coat"/>
    <property type="evidence" value="ECO:0007669"/>
    <property type="project" value="InterPro"/>
</dbReference>
<dbReference type="AlphaFoldDB" id="A0AAU9K8I2"/>
<protein>
    <recommendedName>
        <fullName evidence="5">VWFA domain-containing protein</fullName>
    </recommendedName>
</protein>
<evidence type="ECO:0008006" key="5">
    <source>
        <dbReference type="Google" id="ProtNLM"/>
    </source>
</evidence>
<dbReference type="Proteomes" id="UP001162131">
    <property type="component" value="Unassembled WGS sequence"/>
</dbReference>
<keyword evidence="4" id="KW-1185">Reference proteome</keyword>
<dbReference type="InterPro" id="IPR036465">
    <property type="entry name" value="vWFA_dom_sf"/>
</dbReference>
<feature type="region of interest" description="Disordered" evidence="2">
    <location>
        <begin position="674"/>
        <end position="717"/>
    </location>
</feature>
<dbReference type="GO" id="GO:0008270">
    <property type="term" value="F:zinc ion binding"/>
    <property type="evidence" value="ECO:0007669"/>
    <property type="project" value="InterPro"/>
</dbReference>
<dbReference type="SUPFAM" id="SSF82919">
    <property type="entry name" value="Zn-finger domain of Sec23/24"/>
    <property type="match status" value="1"/>
</dbReference>
<dbReference type="GO" id="GO:0070971">
    <property type="term" value="C:endoplasmic reticulum exit site"/>
    <property type="evidence" value="ECO:0007669"/>
    <property type="project" value="TreeGrafter"/>
</dbReference>
<organism evidence="3 4">
    <name type="scientific">Blepharisma stoltei</name>
    <dbReference type="NCBI Taxonomy" id="1481888"/>
    <lineage>
        <taxon>Eukaryota</taxon>
        <taxon>Sar</taxon>
        <taxon>Alveolata</taxon>
        <taxon>Ciliophora</taxon>
        <taxon>Postciliodesmatophora</taxon>
        <taxon>Heterotrichea</taxon>
        <taxon>Heterotrichida</taxon>
        <taxon>Blepharismidae</taxon>
        <taxon>Blepharisma</taxon>
    </lineage>
</organism>
<feature type="region of interest" description="Disordered" evidence="2">
    <location>
        <begin position="54"/>
        <end position="120"/>
    </location>
</feature>
<keyword evidence="1" id="KW-0175">Coiled coil</keyword>